<dbReference type="WBParaSite" id="SBAD_0000115601-mRNA-1">
    <property type="protein sequence ID" value="SBAD_0000115601-mRNA-1"/>
    <property type="gene ID" value="SBAD_0000115601"/>
</dbReference>
<dbReference type="Proteomes" id="UP000270296">
    <property type="component" value="Unassembled WGS sequence"/>
</dbReference>
<evidence type="ECO:0000313" key="2">
    <source>
        <dbReference type="EMBL" id="VDO93269.1"/>
    </source>
</evidence>
<protein>
    <submittedName>
        <fullName evidence="4">Spindle pole body component</fullName>
    </submittedName>
</protein>
<dbReference type="InterPro" id="IPR011989">
    <property type="entry name" value="ARM-like"/>
</dbReference>
<evidence type="ECO:0000313" key="4">
    <source>
        <dbReference type="WBParaSite" id="SBAD_0000115601-mRNA-1"/>
    </source>
</evidence>
<feature type="compositionally biased region" description="Low complexity" evidence="1">
    <location>
        <begin position="485"/>
        <end position="494"/>
    </location>
</feature>
<dbReference type="Gene3D" id="1.25.10.10">
    <property type="entry name" value="Leucine-rich Repeat Variant"/>
    <property type="match status" value="1"/>
</dbReference>
<feature type="region of interest" description="Disordered" evidence="1">
    <location>
        <begin position="478"/>
        <end position="517"/>
    </location>
</feature>
<feature type="compositionally biased region" description="Basic and acidic residues" evidence="1">
    <location>
        <begin position="504"/>
        <end position="517"/>
    </location>
</feature>
<evidence type="ECO:0000256" key="1">
    <source>
        <dbReference type="SAM" id="MobiDB-lite"/>
    </source>
</evidence>
<proteinExistence type="predicted"/>
<dbReference type="EMBL" id="UZAM01006715">
    <property type="protein sequence ID" value="VDO93269.1"/>
    <property type="molecule type" value="Genomic_DNA"/>
</dbReference>
<sequence>MLRAALTELKVAPAMGDFSKDSLERVSGYLLEINQYRWSFRFCAQLESAVRSLSRFLHCIEATRLEAPLRMEVWKSFLTAKTFADRLNDFIEQYELTQLSQNLQLRYSGTDVVEISSLLQKLAHQLSYSHRYTKEFAEEFVAEYSGFEYMLGTLSILQRWLFEMSMQHNSRFTSMFHRNTSLKYRSAGIILAFFNYVDTFGIVYKSLTALAGQNRDDSRLTIIVAQLKYGIKHSNFQLQTLTMRFLNKLFSQAPNLYYKIIIQAEAETAGFSTFELEKMFPTHFWKGKKDRQQEPRRWSVAFPENVECGSEMGGIKSEACNGNRSGLIDRNPFYEDLRDSTQFAETNEDVASRYEVYSPKKGSHFLKHRASSSTDSKASDFMLSARSPREERIFENFPDKQPSPLPAPQASTRPSAVKQDTLLPAAKLQAAREALHRVGTTCDNAHYRWKTANSNVPQWKSLQDLKYAEYEPRPNVYFGDETTNGSDSFKSFKGSSGGGTSATSDRRPYGKDISNDSRNDANEIAYHPAVRSHHWILPFRRAKTPTAFEEKASAVFYRSSKPIAQIIGTQSASGSSYDQSPLANDEMPSTSSMPGFSDDYRRTVIQIPLRSSNEALSSTGRQKVAFVCPKNERNRNMVKFKPSLKQIQDASAAAAGFTSKPVRKTVSYYGDEIEDALKRFDYLNDYSIDDVQRKTKFSIS</sequence>
<organism evidence="4">
    <name type="scientific">Soboliphyme baturini</name>
    <dbReference type="NCBI Taxonomy" id="241478"/>
    <lineage>
        <taxon>Eukaryota</taxon>
        <taxon>Metazoa</taxon>
        <taxon>Ecdysozoa</taxon>
        <taxon>Nematoda</taxon>
        <taxon>Enoplea</taxon>
        <taxon>Dorylaimia</taxon>
        <taxon>Dioctophymatida</taxon>
        <taxon>Dioctophymatoidea</taxon>
        <taxon>Soboliphymatidae</taxon>
        <taxon>Soboliphyme</taxon>
    </lineage>
</organism>
<dbReference type="SUPFAM" id="SSF48371">
    <property type="entry name" value="ARM repeat"/>
    <property type="match status" value="1"/>
</dbReference>
<evidence type="ECO:0000313" key="3">
    <source>
        <dbReference type="Proteomes" id="UP000270296"/>
    </source>
</evidence>
<reference evidence="4" key="1">
    <citation type="submission" date="2016-06" db="UniProtKB">
        <authorList>
            <consortium name="WormBaseParasite"/>
        </authorList>
    </citation>
    <scope>IDENTIFICATION</scope>
</reference>
<name>A0A183IBX5_9BILA</name>
<feature type="compositionally biased region" description="Polar residues" evidence="1">
    <location>
        <begin position="570"/>
        <end position="594"/>
    </location>
</feature>
<feature type="region of interest" description="Disordered" evidence="1">
    <location>
        <begin position="570"/>
        <end position="595"/>
    </location>
</feature>
<gene>
    <name evidence="2" type="ORF">SBAD_LOCUS1119</name>
</gene>
<dbReference type="OrthoDB" id="5829537at2759"/>
<dbReference type="AlphaFoldDB" id="A0A183IBX5"/>
<reference evidence="2 3" key="2">
    <citation type="submission" date="2018-11" db="EMBL/GenBank/DDBJ databases">
        <authorList>
            <consortium name="Pathogen Informatics"/>
        </authorList>
    </citation>
    <scope>NUCLEOTIDE SEQUENCE [LARGE SCALE GENOMIC DNA]</scope>
</reference>
<accession>A0A183IBX5</accession>
<dbReference type="InterPro" id="IPR016024">
    <property type="entry name" value="ARM-type_fold"/>
</dbReference>
<keyword evidence="3" id="KW-1185">Reference proteome</keyword>
<feature type="region of interest" description="Disordered" evidence="1">
    <location>
        <begin position="396"/>
        <end position="415"/>
    </location>
</feature>